<accession>A0A830FIQ9</accession>
<name>A0A830FIQ9_HALAR</name>
<evidence type="ECO:0000256" key="2">
    <source>
        <dbReference type="SAM" id="Phobius"/>
    </source>
</evidence>
<feature type="region of interest" description="Disordered" evidence="1">
    <location>
        <begin position="23"/>
        <end position="82"/>
    </location>
</feature>
<keyword evidence="2" id="KW-1133">Transmembrane helix</keyword>
<dbReference type="AlphaFoldDB" id="A0A830FIQ9"/>
<dbReference type="RefSeq" id="WP_188851287.1">
    <property type="nucleotide sequence ID" value="NZ_BMON01000001.1"/>
</dbReference>
<reference evidence="3" key="1">
    <citation type="journal article" date="2014" name="Int. J. Syst. Evol. Microbiol.">
        <title>Complete genome sequence of Corynebacterium casei LMG S-19264T (=DSM 44701T), isolated from a smear-ripened cheese.</title>
        <authorList>
            <consortium name="US DOE Joint Genome Institute (JGI-PGF)"/>
            <person name="Walter F."/>
            <person name="Albersmeier A."/>
            <person name="Kalinowski J."/>
            <person name="Ruckert C."/>
        </authorList>
    </citation>
    <scope>NUCLEOTIDE SEQUENCE</scope>
    <source>
        <strain evidence="3">JCM 15759</strain>
    </source>
</reference>
<gene>
    <name evidence="3" type="ORF">GCM10009006_05360</name>
</gene>
<proteinExistence type="predicted"/>
<feature type="transmembrane region" description="Helical" evidence="2">
    <location>
        <begin position="157"/>
        <end position="175"/>
    </location>
</feature>
<dbReference type="Proteomes" id="UP000656367">
    <property type="component" value="Unassembled WGS sequence"/>
</dbReference>
<evidence type="ECO:0000313" key="4">
    <source>
        <dbReference type="Proteomes" id="UP000656367"/>
    </source>
</evidence>
<keyword evidence="2" id="KW-0472">Membrane</keyword>
<protein>
    <submittedName>
        <fullName evidence="3">Uncharacterized protein</fullName>
    </submittedName>
</protein>
<sequence length="176" mass="18657">MGQNAMEQWVSEQDDMVIEEDGSITNTETGANTSNNSNSDLDLIEGDGIGGDNSLDSNEEAAEQFGEEVATGEIDGHAPDSEVNAVYGTDGEAVAVAATEDEIEQSEAVMYTTTEQDDSTQTPQNPEQAAQQMRASYRQLLRQMQGRQTTDSGPSPALAVGGLAVLGIAGYWVLYA</sequence>
<keyword evidence="2" id="KW-0812">Transmembrane</keyword>
<dbReference type="EMBL" id="BMON01000001">
    <property type="protein sequence ID" value="GGM26800.1"/>
    <property type="molecule type" value="Genomic_DNA"/>
</dbReference>
<feature type="compositionally biased region" description="Polar residues" evidence="1">
    <location>
        <begin position="23"/>
        <end position="33"/>
    </location>
</feature>
<evidence type="ECO:0000313" key="3">
    <source>
        <dbReference type="EMBL" id="GGM26800.1"/>
    </source>
</evidence>
<feature type="compositionally biased region" description="Acidic residues" evidence="1">
    <location>
        <begin position="57"/>
        <end position="66"/>
    </location>
</feature>
<evidence type="ECO:0000256" key="1">
    <source>
        <dbReference type="SAM" id="MobiDB-lite"/>
    </source>
</evidence>
<reference evidence="3" key="2">
    <citation type="submission" date="2020-09" db="EMBL/GenBank/DDBJ databases">
        <authorList>
            <person name="Sun Q."/>
            <person name="Ohkuma M."/>
        </authorList>
    </citation>
    <scope>NUCLEOTIDE SEQUENCE</scope>
    <source>
        <strain evidence="3">JCM 15759</strain>
    </source>
</reference>
<organism evidence="3 4">
    <name type="scientific">Haloarcula argentinensis</name>
    <dbReference type="NCBI Taxonomy" id="43776"/>
    <lineage>
        <taxon>Archaea</taxon>
        <taxon>Methanobacteriati</taxon>
        <taxon>Methanobacteriota</taxon>
        <taxon>Stenosarchaea group</taxon>
        <taxon>Halobacteria</taxon>
        <taxon>Halobacteriales</taxon>
        <taxon>Haloarculaceae</taxon>
        <taxon>Haloarcula</taxon>
    </lineage>
</organism>
<dbReference type="OrthoDB" id="385276at2157"/>
<comment type="caution">
    <text evidence="3">The sequence shown here is derived from an EMBL/GenBank/DDBJ whole genome shotgun (WGS) entry which is preliminary data.</text>
</comment>
<feature type="region of interest" description="Disordered" evidence="1">
    <location>
        <begin position="112"/>
        <end position="134"/>
    </location>
</feature>